<dbReference type="AlphaFoldDB" id="A0A7C4GFX4"/>
<keyword evidence="3" id="KW-0406">Ion transport</keyword>
<evidence type="ECO:0000256" key="2">
    <source>
        <dbReference type="ARBA" id="ARBA00022448"/>
    </source>
</evidence>
<gene>
    <name evidence="4" type="ORF">ENS41_00610</name>
</gene>
<evidence type="ECO:0008006" key="5">
    <source>
        <dbReference type="Google" id="ProtNLM"/>
    </source>
</evidence>
<proteinExistence type="inferred from homology"/>
<name>A0A7C4GFX4_UNCW3</name>
<dbReference type="InterPro" id="IPR008218">
    <property type="entry name" value="ATPase_V1-cplx_f_g_su"/>
</dbReference>
<organism evidence="4">
    <name type="scientific">candidate division WOR-3 bacterium</name>
    <dbReference type="NCBI Taxonomy" id="2052148"/>
    <lineage>
        <taxon>Bacteria</taxon>
        <taxon>Bacteria division WOR-3</taxon>
    </lineage>
</organism>
<sequence length="137" mass="14445">MPRSLPGCRPRHAVRWWLMSTDARPQPNRLVVVGREEIVAPFRAAGLECVAVEPEHAAARVKQLISDGCAVIFYTADLAPSLEALVQAYSGSPEPSLVELPSGHPGGGASRIREVVRRAVGVDVLAAGPRAATTGSS</sequence>
<dbReference type="Gene3D" id="3.40.50.10580">
    <property type="entry name" value="ATPase, V1 complex, subunit F"/>
    <property type="match status" value="1"/>
</dbReference>
<dbReference type="GO" id="GO:0046961">
    <property type="term" value="F:proton-transporting ATPase activity, rotational mechanism"/>
    <property type="evidence" value="ECO:0007669"/>
    <property type="project" value="InterPro"/>
</dbReference>
<protein>
    <recommendedName>
        <fullName evidence="5">V-type ATP synthase subunit F</fullName>
    </recommendedName>
</protein>
<reference evidence="4" key="1">
    <citation type="journal article" date="2020" name="mSystems">
        <title>Genome- and Community-Level Interaction Insights into Carbon Utilization and Element Cycling Functions of Hydrothermarchaeota in Hydrothermal Sediment.</title>
        <authorList>
            <person name="Zhou Z."/>
            <person name="Liu Y."/>
            <person name="Xu W."/>
            <person name="Pan J."/>
            <person name="Luo Z.H."/>
            <person name="Li M."/>
        </authorList>
    </citation>
    <scope>NUCLEOTIDE SEQUENCE [LARGE SCALE GENOMIC DNA]</scope>
    <source>
        <strain evidence="4">SpSt-488</strain>
    </source>
</reference>
<accession>A0A7C4GFX4</accession>
<dbReference type="EMBL" id="DSUT01000013">
    <property type="protein sequence ID" value="HGK27442.1"/>
    <property type="molecule type" value="Genomic_DNA"/>
</dbReference>
<dbReference type="InterPro" id="IPR036906">
    <property type="entry name" value="ATPase_V1_fsu_sf"/>
</dbReference>
<dbReference type="SUPFAM" id="SSF159468">
    <property type="entry name" value="AtpF-like"/>
    <property type="match status" value="1"/>
</dbReference>
<comment type="caution">
    <text evidence="4">The sequence shown here is derived from an EMBL/GenBank/DDBJ whole genome shotgun (WGS) entry which is preliminary data.</text>
</comment>
<evidence type="ECO:0000313" key="4">
    <source>
        <dbReference type="EMBL" id="HGK27442.1"/>
    </source>
</evidence>
<comment type="similarity">
    <text evidence="1">Belongs to the V-ATPase F subunit family.</text>
</comment>
<keyword evidence="2" id="KW-0813">Transport</keyword>
<evidence type="ECO:0000256" key="1">
    <source>
        <dbReference type="ARBA" id="ARBA00010148"/>
    </source>
</evidence>
<evidence type="ECO:0000256" key="3">
    <source>
        <dbReference type="ARBA" id="ARBA00023065"/>
    </source>
</evidence>
<dbReference type="Pfam" id="PF01990">
    <property type="entry name" value="ATP-synt_F"/>
    <property type="match status" value="1"/>
</dbReference>